<feature type="site" description="Cleavage; by autolysis" evidence="9">
    <location>
        <begin position="178"/>
        <end position="179"/>
    </location>
</feature>
<evidence type="ECO:0000256" key="9">
    <source>
        <dbReference type="HAMAP-Rule" id="MF_01106"/>
    </source>
</evidence>
<dbReference type="EMBL" id="BSDS01000001">
    <property type="protein sequence ID" value="GLI37077.1"/>
    <property type="molecule type" value="Genomic_DNA"/>
</dbReference>
<keyword evidence="4 9" id="KW-0028">Amino-acid biosynthesis</keyword>
<evidence type="ECO:0000256" key="5">
    <source>
        <dbReference type="ARBA" id="ARBA00022679"/>
    </source>
</evidence>
<dbReference type="GO" id="GO:0006526">
    <property type="term" value="P:L-arginine biosynthetic process"/>
    <property type="evidence" value="ECO:0007669"/>
    <property type="project" value="UniProtKB-UniRule"/>
</dbReference>
<dbReference type="NCBIfam" id="NF003802">
    <property type="entry name" value="PRK05388.1"/>
    <property type="match status" value="1"/>
</dbReference>
<reference evidence="10" key="1">
    <citation type="submission" date="2022-12" db="EMBL/GenBank/DDBJ databases">
        <title>Reference genome sequencing for broad-spectrum identification of bacterial and archaeal isolates by mass spectrometry.</title>
        <authorList>
            <person name="Sekiguchi Y."/>
            <person name="Tourlousse D.M."/>
        </authorList>
    </citation>
    <scope>NUCLEOTIDE SEQUENCE</scope>
    <source>
        <strain evidence="10">H2</strain>
    </source>
</reference>
<keyword evidence="7 9" id="KW-0012">Acyltransferase</keyword>
<dbReference type="Gene3D" id="3.10.20.340">
    <property type="entry name" value="ArgJ beta chain, C-terminal domain"/>
    <property type="match status" value="1"/>
</dbReference>
<comment type="catalytic activity">
    <reaction evidence="9">
        <text>L-glutamate + acetyl-CoA = N-acetyl-L-glutamate + CoA + H(+)</text>
        <dbReference type="Rhea" id="RHEA:24292"/>
        <dbReference type="ChEBI" id="CHEBI:15378"/>
        <dbReference type="ChEBI" id="CHEBI:29985"/>
        <dbReference type="ChEBI" id="CHEBI:44337"/>
        <dbReference type="ChEBI" id="CHEBI:57287"/>
        <dbReference type="ChEBI" id="CHEBI:57288"/>
        <dbReference type="EC" id="2.3.1.1"/>
    </reaction>
</comment>
<feature type="binding site" evidence="9">
    <location>
        <position position="265"/>
    </location>
    <ligand>
        <name>substrate</name>
    </ligand>
</feature>
<keyword evidence="11" id="KW-1185">Reference proteome</keyword>
<dbReference type="GO" id="GO:0006592">
    <property type="term" value="P:ornithine biosynthetic process"/>
    <property type="evidence" value="ECO:0007669"/>
    <property type="project" value="TreeGrafter"/>
</dbReference>
<protein>
    <recommendedName>
        <fullName evidence="9">Arginine biosynthesis bifunctional protein ArgJ</fullName>
    </recommendedName>
    <domain>
        <recommendedName>
            <fullName evidence="9">Glutamate N-acetyltransferase</fullName>
            <ecNumber evidence="9">2.3.1.35</ecNumber>
        </recommendedName>
        <alternativeName>
            <fullName evidence="9">Ornithine acetyltransferase</fullName>
            <shortName evidence="9">OATase</shortName>
        </alternativeName>
        <alternativeName>
            <fullName evidence="9">Ornithine transacetylase</fullName>
        </alternativeName>
    </domain>
    <domain>
        <recommendedName>
            <fullName evidence="9">Amino-acid acetyltransferase</fullName>
            <ecNumber evidence="9">2.3.1.1</ecNumber>
        </recommendedName>
        <alternativeName>
            <fullName evidence="9">N-acetylglutamate synthase</fullName>
            <shortName evidence="9">AGSase</shortName>
        </alternativeName>
    </domain>
    <component>
        <recommendedName>
            <fullName evidence="9">Arginine biosynthesis bifunctional protein ArgJ alpha chain</fullName>
        </recommendedName>
    </component>
    <component>
        <recommendedName>
            <fullName evidence="9">Arginine biosynthesis bifunctional protein ArgJ beta chain</fullName>
        </recommendedName>
    </component>
</protein>
<dbReference type="EC" id="2.3.1.1" evidence="9"/>
<organism evidence="10 11">
    <name type="scientific">Geobacter hydrogenophilus</name>
    <dbReference type="NCBI Taxonomy" id="40983"/>
    <lineage>
        <taxon>Bacteria</taxon>
        <taxon>Pseudomonadati</taxon>
        <taxon>Thermodesulfobacteriota</taxon>
        <taxon>Desulfuromonadia</taxon>
        <taxon>Geobacterales</taxon>
        <taxon>Geobacteraceae</taxon>
        <taxon>Geobacter</taxon>
    </lineage>
</organism>
<dbReference type="InterPro" id="IPR002813">
    <property type="entry name" value="Arg_biosynth_ArgJ"/>
</dbReference>
<keyword evidence="6 9" id="KW-0068">Autocatalytic cleavage</keyword>
<feature type="binding site" evidence="9">
    <location>
        <position position="179"/>
    </location>
    <ligand>
        <name>substrate</name>
    </ligand>
</feature>
<feature type="chain" id="PRO_5041031256" description="Arginine biosynthesis bifunctional protein ArgJ alpha chain" evidence="9">
    <location>
        <begin position="1"/>
        <end position="178"/>
    </location>
</feature>
<dbReference type="InterPro" id="IPR016117">
    <property type="entry name" value="ArgJ-like_dom_sf"/>
</dbReference>
<comment type="similarity">
    <text evidence="1 9">Belongs to the ArgJ family.</text>
</comment>
<evidence type="ECO:0000313" key="10">
    <source>
        <dbReference type="EMBL" id="GLI37077.1"/>
    </source>
</evidence>
<feature type="site" description="Involved in the stabilization of negative charge on the oxyanion by the formation of the oxyanion hole" evidence="9">
    <location>
        <position position="105"/>
    </location>
</feature>
<comment type="function">
    <text evidence="9">Catalyzes two activities which are involved in the cyclic version of arginine biosynthesis: the synthesis of N-acetylglutamate from glutamate and acetyl-CoA as the acetyl donor, and of ornithine by transacetylation between N(2)-acetylornithine and glutamate.</text>
</comment>
<dbReference type="SUPFAM" id="SSF56266">
    <property type="entry name" value="DmpA/ArgJ-like"/>
    <property type="match status" value="1"/>
</dbReference>
<dbReference type="HAMAP" id="MF_01106">
    <property type="entry name" value="ArgJ"/>
    <property type="match status" value="1"/>
</dbReference>
<evidence type="ECO:0000256" key="6">
    <source>
        <dbReference type="ARBA" id="ARBA00022813"/>
    </source>
</evidence>
<evidence type="ECO:0000313" key="11">
    <source>
        <dbReference type="Proteomes" id="UP001144352"/>
    </source>
</evidence>
<comment type="pathway">
    <text evidence="9">Amino-acid biosynthesis; L-arginine biosynthesis; L-ornithine and N-acetyl-L-glutamate from L-glutamate and N(2)-acetyl-L-ornithine (cyclic): step 1/1.</text>
</comment>
<evidence type="ECO:0000256" key="1">
    <source>
        <dbReference type="ARBA" id="ARBA00006774"/>
    </source>
</evidence>
<accession>A0A9W6LA92</accession>
<keyword evidence="3 9" id="KW-0055">Arginine biosynthesis</keyword>
<dbReference type="GO" id="GO:0004042">
    <property type="term" value="F:L-glutamate N-acetyltransferase activity"/>
    <property type="evidence" value="ECO:0007669"/>
    <property type="project" value="UniProtKB-UniRule"/>
</dbReference>
<comment type="pathway">
    <text evidence="9">Amino-acid biosynthesis; L-arginine biosynthesis; N(2)-acetyl-L-ornithine from L-glutamate: step 1/4.</text>
</comment>
<keyword evidence="9" id="KW-0963">Cytoplasm</keyword>
<dbReference type="NCBIfam" id="TIGR00120">
    <property type="entry name" value="ArgJ"/>
    <property type="match status" value="1"/>
</dbReference>
<name>A0A9W6LA92_9BACT</name>
<dbReference type="EC" id="2.3.1.35" evidence="9"/>
<feature type="binding site" evidence="9">
    <location>
        <position position="142"/>
    </location>
    <ligand>
        <name>substrate</name>
    </ligand>
</feature>
<dbReference type="GO" id="GO:0005737">
    <property type="term" value="C:cytoplasm"/>
    <property type="evidence" value="ECO:0007669"/>
    <property type="project" value="UniProtKB-SubCell"/>
</dbReference>
<dbReference type="Gene3D" id="3.60.70.12">
    <property type="entry name" value="L-amino peptidase D-ALA esterase/amidase"/>
    <property type="match status" value="1"/>
</dbReference>
<dbReference type="AlphaFoldDB" id="A0A9W6LA92"/>
<feature type="chain" id="PRO_5041031255" description="Arginine biosynthesis bifunctional protein ArgJ beta chain" evidence="9">
    <location>
        <begin position="179"/>
        <end position="393"/>
    </location>
</feature>
<dbReference type="FunFam" id="3.10.20.340:FF:000001">
    <property type="entry name" value="Arginine biosynthesis bifunctional protein ArgJ, chloroplastic"/>
    <property type="match status" value="1"/>
</dbReference>
<keyword evidence="9" id="KW-0511">Multifunctional enzyme</keyword>
<feature type="binding site" evidence="9">
    <location>
        <position position="393"/>
    </location>
    <ligand>
        <name>substrate</name>
    </ligand>
</feature>
<proteinExistence type="inferred from homology"/>
<feature type="binding site" evidence="9">
    <location>
        <position position="388"/>
    </location>
    <ligand>
        <name>substrate</name>
    </ligand>
</feature>
<dbReference type="Pfam" id="PF01960">
    <property type="entry name" value="ArgJ"/>
    <property type="match status" value="1"/>
</dbReference>
<comment type="subcellular location">
    <subcellularLocation>
        <location evidence="9">Cytoplasm</location>
    </subcellularLocation>
</comment>
<comment type="catalytic activity">
    <reaction evidence="8 9">
        <text>N(2)-acetyl-L-ornithine + L-glutamate = N-acetyl-L-glutamate + L-ornithine</text>
        <dbReference type="Rhea" id="RHEA:15349"/>
        <dbReference type="ChEBI" id="CHEBI:29985"/>
        <dbReference type="ChEBI" id="CHEBI:44337"/>
        <dbReference type="ChEBI" id="CHEBI:46911"/>
        <dbReference type="ChEBI" id="CHEBI:57805"/>
        <dbReference type="EC" id="2.3.1.35"/>
    </reaction>
</comment>
<feature type="binding site" evidence="9">
    <location>
        <position position="168"/>
    </location>
    <ligand>
        <name>substrate</name>
    </ligand>
</feature>
<comment type="caution">
    <text evidence="10">The sequence shown here is derived from an EMBL/GenBank/DDBJ whole genome shotgun (WGS) entry which is preliminary data.</text>
</comment>
<gene>
    <name evidence="9 10" type="primary">argJ</name>
    <name evidence="10" type="ORF">GHYDROH2_05780</name>
</gene>
<dbReference type="FunFam" id="3.60.70.12:FF:000001">
    <property type="entry name" value="Arginine biosynthesis bifunctional protein ArgJ, chloroplastic"/>
    <property type="match status" value="1"/>
</dbReference>
<dbReference type="GO" id="GO:0004358">
    <property type="term" value="F:L-glutamate N-acetyltransferase activity, acting on acetyl-L-ornithine as donor"/>
    <property type="evidence" value="ECO:0007669"/>
    <property type="project" value="UniProtKB-UniRule"/>
</dbReference>
<evidence type="ECO:0000256" key="7">
    <source>
        <dbReference type="ARBA" id="ARBA00023315"/>
    </source>
</evidence>
<dbReference type="PANTHER" id="PTHR23100:SF0">
    <property type="entry name" value="ARGININE BIOSYNTHESIS BIFUNCTIONAL PROTEIN ARGJ, MITOCHONDRIAL"/>
    <property type="match status" value="1"/>
</dbReference>
<dbReference type="CDD" id="cd02152">
    <property type="entry name" value="OAT"/>
    <property type="match status" value="1"/>
</dbReference>
<evidence type="ECO:0000256" key="8">
    <source>
        <dbReference type="ARBA" id="ARBA00049439"/>
    </source>
</evidence>
<feature type="active site" description="Nucleophile" evidence="9">
    <location>
        <position position="179"/>
    </location>
</feature>
<evidence type="ECO:0000256" key="3">
    <source>
        <dbReference type="ARBA" id="ARBA00022571"/>
    </source>
</evidence>
<dbReference type="PANTHER" id="PTHR23100">
    <property type="entry name" value="ARGININE BIOSYNTHESIS BIFUNCTIONAL PROTEIN ARGJ"/>
    <property type="match status" value="1"/>
</dbReference>
<sequence length="393" mass="41018">MNIKGFQFSAVEAAIKKPGRLDLALIVSETPAAVAGVYTTNAVKAAPVLLDQERTKKGTCRAIVVNSGNANACTGPVGLADARETTRLVAEGVGSAEEEVLVCSTGVIGVPLPMERMRAGIPPLVRELGTGTLDDVARAIMTTDTFPKMEVRTGKAGGTEYTVAGIAKGAGMIMPNMATMLAFIVTDAAVDPTWLRTVFAAGVERSFNAITVDGDTSTNDTALIMANGAAGNPVLSAGSADAAGFVRLLDEVLLALAKLIVKDGEGATKFVEITVKGARSDADAKRAAMAVANSCLVKTAFFGQDANWGRIFAAVGYSGAEVDPDRTELFFDDVQMVRDGVFSGGDAEAQGTEVLKHKEFSVTVDLHLGAGKSTVYTSDLSYDYVKINADYRT</sequence>
<feature type="site" description="Involved in the stabilization of negative charge on the oxyanion by the formation of the oxyanion hole" evidence="9">
    <location>
        <position position="106"/>
    </location>
</feature>
<keyword evidence="5 9" id="KW-0808">Transferase</keyword>
<dbReference type="RefSeq" id="WP_214187125.1">
    <property type="nucleotide sequence ID" value="NZ_BSDS01000001.1"/>
</dbReference>
<evidence type="ECO:0000256" key="2">
    <source>
        <dbReference type="ARBA" id="ARBA00011475"/>
    </source>
</evidence>
<dbReference type="InterPro" id="IPR042195">
    <property type="entry name" value="ArgJ_beta_C"/>
</dbReference>
<dbReference type="Proteomes" id="UP001144352">
    <property type="component" value="Unassembled WGS sequence"/>
</dbReference>
<evidence type="ECO:0000256" key="4">
    <source>
        <dbReference type="ARBA" id="ARBA00022605"/>
    </source>
</evidence>
<comment type="subunit">
    <text evidence="2 9">Heterotetramer of two alpha and two beta chains.</text>
</comment>